<accession>A0ABP5YPT3</accession>
<dbReference type="InterPro" id="IPR036291">
    <property type="entry name" value="NAD(P)-bd_dom_sf"/>
</dbReference>
<dbReference type="Pfam" id="PF13561">
    <property type="entry name" value="adh_short_C2"/>
    <property type="match status" value="1"/>
</dbReference>
<dbReference type="SUPFAM" id="SSF51735">
    <property type="entry name" value="NAD(P)-binding Rossmann-fold domains"/>
    <property type="match status" value="1"/>
</dbReference>
<protein>
    <submittedName>
        <fullName evidence="4">SDR family oxidoreductase</fullName>
    </submittedName>
</protein>
<evidence type="ECO:0000256" key="1">
    <source>
        <dbReference type="ARBA" id="ARBA00006484"/>
    </source>
</evidence>
<dbReference type="SMART" id="SM00822">
    <property type="entry name" value="PKS_KR"/>
    <property type="match status" value="1"/>
</dbReference>
<keyword evidence="5" id="KW-1185">Reference proteome</keyword>
<dbReference type="PANTHER" id="PTHR43943:SF17">
    <property type="entry name" value="3-PHENYLPROPIONATE-DIHYDRODIOL_CINNAMIC ACID-DIHYDRODIOL DEHYDROGENASE"/>
    <property type="match status" value="1"/>
</dbReference>
<comment type="caution">
    <text evidence="4">The sequence shown here is derived from an EMBL/GenBank/DDBJ whole genome shotgun (WGS) entry which is preliminary data.</text>
</comment>
<dbReference type="CDD" id="cd05233">
    <property type="entry name" value="SDR_c"/>
    <property type="match status" value="1"/>
</dbReference>
<dbReference type="EMBL" id="BAAATA010000008">
    <property type="protein sequence ID" value="GAA2482710.1"/>
    <property type="molecule type" value="Genomic_DNA"/>
</dbReference>
<evidence type="ECO:0000313" key="5">
    <source>
        <dbReference type="Proteomes" id="UP001501358"/>
    </source>
</evidence>
<evidence type="ECO:0000259" key="3">
    <source>
        <dbReference type="SMART" id="SM00822"/>
    </source>
</evidence>
<dbReference type="InterPro" id="IPR002347">
    <property type="entry name" value="SDR_fam"/>
</dbReference>
<gene>
    <name evidence="4" type="ORF">GCM10010406_18730</name>
</gene>
<dbReference type="Gene3D" id="3.40.50.720">
    <property type="entry name" value="NAD(P)-binding Rossmann-like Domain"/>
    <property type="match status" value="1"/>
</dbReference>
<dbReference type="PANTHER" id="PTHR43943">
    <property type="entry name" value="DEHYDROGENASE/REDUCTASE (SDR FAMILY) MEMBER 4"/>
    <property type="match status" value="1"/>
</dbReference>
<dbReference type="RefSeq" id="WP_344382669.1">
    <property type="nucleotide sequence ID" value="NZ_BAAATA010000008.1"/>
</dbReference>
<dbReference type="InterPro" id="IPR057326">
    <property type="entry name" value="KR_dom"/>
</dbReference>
<sequence>MSVLSHFRLDGRVALVSGAGRGIGAASALALAEAGADVAVLARTQEQIDDVADRVRALGRRAVAVRADAGSPEDTAEAVATAVRELGRLDTVVCVTGGSGPKPFLRTGDDALRDAFDRNVVHGLRLVREAVPHLVRSDGASVVMISSAIGHLVGRGYVAYGAGKAALDHSVRLLADELNPRIRINAIAPGAVRTEALDAFTAADPSAGTAMERAAQLRRIGTPEDVAAAVLYLASPASSYVTGQVLAVDGGLLASNLPMPYPDL</sequence>
<keyword evidence="2" id="KW-0560">Oxidoreductase</keyword>
<dbReference type="PRINTS" id="PR00081">
    <property type="entry name" value="GDHRDH"/>
</dbReference>
<reference evidence="5" key="1">
    <citation type="journal article" date="2019" name="Int. J. Syst. Evol. Microbiol.">
        <title>The Global Catalogue of Microorganisms (GCM) 10K type strain sequencing project: providing services to taxonomists for standard genome sequencing and annotation.</title>
        <authorList>
            <consortium name="The Broad Institute Genomics Platform"/>
            <consortium name="The Broad Institute Genome Sequencing Center for Infectious Disease"/>
            <person name="Wu L."/>
            <person name="Ma J."/>
        </authorList>
    </citation>
    <scope>NUCLEOTIDE SEQUENCE [LARGE SCALE GENOMIC DNA]</scope>
    <source>
        <strain evidence="5">JCM 6307</strain>
    </source>
</reference>
<organism evidence="4 5">
    <name type="scientific">Streptomyces thermolineatus</name>
    <dbReference type="NCBI Taxonomy" id="44033"/>
    <lineage>
        <taxon>Bacteria</taxon>
        <taxon>Bacillati</taxon>
        <taxon>Actinomycetota</taxon>
        <taxon>Actinomycetes</taxon>
        <taxon>Kitasatosporales</taxon>
        <taxon>Streptomycetaceae</taxon>
        <taxon>Streptomyces</taxon>
    </lineage>
</organism>
<comment type="similarity">
    <text evidence="1">Belongs to the short-chain dehydrogenases/reductases (SDR) family.</text>
</comment>
<name>A0ABP5YPT3_9ACTN</name>
<proteinExistence type="inferred from homology"/>
<evidence type="ECO:0000256" key="2">
    <source>
        <dbReference type="ARBA" id="ARBA00023002"/>
    </source>
</evidence>
<dbReference type="Proteomes" id="UP001501358">
    <property type="component" value="Unassembled WGS sequence"/>
</dbReference>
<evidence type="ECO:0000313" key="4">
    <source>
        <dbReference type="EMBL" id="GAA2482710.1"/>
    </source>
</evidence>
<feature type="domain" description="Ketoreductase" evidence="3">
    <location>
        <begin position="12"/>
        <end position="190"/>
    </location>
</feature>